<gene>
    <name evidence="2" type="ORF">PG997_000937</name>
</gene>
<dbReference type="Proteomes" id="UP001433268">
    <property type="component" value="Unassembled WGS sequence"/>
</dbReference>
<dbReference type="EMBL" id="JAQQWN010000002">
    <property type="protein sequence ID" value="KAK8094252.1"/>
    <property type="molecule type" value="Genomic_DNA"/>
</dbReference>
<feature type="compositionally biased region" description="Pro residues" evidence="1">
    <location>
        <begin position="58"/>
        <end position="67"/>
    </location>
</feature>
<sequence length="122" mass="13184">MVFWKDGDLEDCIPFYLFVLEKAQDGTDKDLDKIRYAHKFTCQNPGKPWFNDLDIFQKPPPPPPSPAKTPTAGDGSFGSVSGSVPIECAGKAPGYFNTIAEHPSESSIVDGLEVGKCAFGGM</sequence>
<organism evidence="2 3">
    <name type="scientific">Apiospora hydei</name>
    <dbReference type="NCBI Taxonomy" id="1337664"/>
    <lineage>
        <taxon>Eukaryota</taxon>
        <taxon>Fungi</taxon>
        <taxon>Dikarya</taxon>
        <taxon>Ascomycota</taxon>
        <taxon>Pezizomycotina</taxon>
        <taxon>Sordariomycetes</taxon>
        <taxon>Xylariomycetidae</taxon>
        <taxon>Amphisphaeriales</taxon>
        <taxon>Apiosporaceae</taxon>
        <taxon>Apiospora</taxon>
    </lineage>
</organism>
<dbReference type="GeneID" id="92038312"/>
<protein>
    <submittedName>
        <fullName evidence="2">Uncharacterized protein</fullName>
    </submittedName>
</protein>
<name>A0ABR1XCA5_9PEZI</name>
<evidence type="ECO:0000256" key="1">
    <source>
        <dbReference type="SAM" id="MobiDB-lite"/>
    </source>
</evidence>
<reference evidence="2 3" key="1">
    <citation type="submission" date="2023-01" db="EMBL/GenBank/DDBJ databases">
        <title>Analysis of 21 Apiospora genomes using comparative genomics revels a genus with tremendous synthesis potential of carbohydrate active enzymes and secondary metabolites.</title>
        <authorList>
            <person name="Sorensen T."/>
        </authorList>
    </citation>
    <scope>NUCLEOTIDE SEQUENCE [LARGE SCALE GENOMIC DNA]</scope>
    <source>
        <strain evidence="2 3">CBS 114990</strain>
    </source>
</reference>
<keyword evidence="3" id="KW-1185">Reference proteome</keyword>
<comment type="caution">
    <text evidence="2">The sequence shown here is derived from an EMBL/GenBank/DDBJ whole genome shotgun (WGS) entry which is preliminary data.</text>
</comment>
<evidence type="ECO:0000313" key="2">
    <source>
        <dbReference type="EMBL" id="KAK8094252.1"/>
    </source>
</evidence>
<feature type="region of interest" description="Disordered" evidence="1">
    <location>
        <begin position="51"/>
        <end position="78"/>
    </location>
</feature>
<proteinExistence type="predicted"/>
<dbReference type="RefSeq" id="XP_066675025.1">
    <property type="nucleotide sequence ID" value="XM_066805252.1"/>
</dbReference>
<accession>A0ABR1XCA5</accession>
<evidence type="ECO:0000313" key="3">
    <source>
        <dbReference type="Proteomes" id="UP001433268"/>
    </source>
</evidence>
<feature type="compositionally biased region" description="Low complexity" evidence="1">
    <location>
        <begin position="68"/>
        <end position="78"/>
    </location>
</feature>